<evidence type="ECO:0000313" key="3">
    <source>
        <dbReference type="Proteomes" id="UP000197003"/>
    </source>
</evidence>
<organism evidence="2 3">
    <name type="scientific">Bdellovibrio bacteriovorus</name>
    <dbReference type="NCBI Taxonomy" id="959"/>
    <lineage>
        <taxon>Bacteria</taxon>
        <taxon>Pseudomonadati</taxon>
        <taxon>Bdellovibrionota</taxon>
        <taxon>Bdellovibrionia</taxon>
        <taxon>Bdellovibrionales</taxon>
        <taxon>Pseudobdellovibrionaceae</taxon>
        <taxon>Bdellovibrio</taxon>
    </lineage>
</organism>
<dbReference type="InterPro" id="IPR016147">
    <property type="entry name" value="Pili_assmbl_chaperone_N"/>
</dbReference>
<dbReference type="Gene3D" id="2.60.40.10">
    <property type="entry name" value="Immunoglobulins"/>
    <property type="match status" value="1"/>
</dbReference>
<feature type="domain" description="Pili assembly chaperone N-terminal" evidence="1">
    <location>
        <begin position="39"/>
        <end position="138"/>
    </location>
</feature>
<accession>A0A1Z3NCK6</accession>
<dbReference type="InterPro" id="IPR050643">
    <property type="entry name" value="Periplasmic_pilus_chap"/>
</dbReference>
<dbReference type="InterPro" id="IPR013783">
    <property type="entry name" value="Ig-like_fold"/>
</dbReference>
<sequence>MAKIISMSLILISAALAIPSVSWAFRFSPMVVEFAPSGSRSTQVLVIENPGDEKLPVQIEAFARSTNAKGEEVRTKTEDFVIYPEQVVLLPKEKRNVRVSWSGEIKDGKEKAYRLVASQLPVDFREKNSDPKKTSVNLKFLLQYVASAYVVPEGALPKVVVKDVKRTGARKVAVTFANDGKAHKVLLFKNLKIKAGESVIADLTTNKAVESINLLAGDTATAEVETTKDVPANQMLSATIELKDLEN</sequence>
<evidence type="ECO:0000259" key="1">
    <source>
        <dbReference type="Pfam" id="PF00345"/>
    </source>
</evidence>
<dbReference type="AlphaFoldDB" id="A0A1Z3NCK6"/>
<gene>
    <name evidence="2" type="ORF">B9G79_17245</name>
</gene>
<reference evidence="2 3" key="1">
    <citation type="submission" date="2017-04" db="EMBL/GenBank/DDBJ databases">
        <title>Whole genome sequence of Bdellovibrio bacteriovorus strain SSB218315.</title>
        <authorList>
            <person name="Oyedara O."/>
            <person name="Rodriguez-Perez M.A."/>
        </authorList>
    </citation>
    <scope>NUCLEOTIDE SEQUENCE [LARGE SCALE GENOMIC DNA]</scope>
    <source>
        <strain evidence="2 3">SSB218315</strain>
    </source>
</reference>
<dbReference type="EMBL" id="CP020946">
    <property type="protein sequence ID" value="ASD65188.1"/>
    <property type="molecule type" value="Genomic_DNA"/>
</dbReference>
<dbReference type="Pfam" id="PF00345">
    <property type="entry name" value="PapD_N"/>
    <property type="match status" value="1"/>
</dbReference>
<dbReference type="PANTHER" id="PTHR30251:SF4">
    <property type="entry name" value="SLR1668 PROTEIN"/>
    <property type="match status" value="1"/>
</dbReference>
<name>A0A1Z3NCK6_BDEBC</name>
<proteinExistence type="predicted"/>
<dbReference type="GO" id="GO:0071555">
    <property type="term" value="P:cell wall organization"/>
    <property type="evidence" value="ECO:0007669"/>
    <property type="project" value="InterPro"/>
</dbReference>
<dbReference type="GO" id="GO:0030288">
    <property type="term" value="C:outer membrane-bounded periplasmic space"/>
    <property type="evidence" value="ECO:0007669"/>
    <property type="project" value="InterPro"/>
</dbReference>
<dbReference type="RefSeq" id="WP_088566586.1">
    <property type="nucleotide sequence ID" value="NZ_CP020946.1"/>
</dbReference>
<dbReference type="InterPro" id="IPR008962">
    <property type="entry name" value="PapD-like_sf"/>
</dbReference>
<dbReference type="SUPFAM" id="SSF49354">
    <property type="entry name" value="PapD-like"/>
    <property type="match status" value="1"/>
</dbReference>
<evidence type="ECO:0000313" key="2">
    <source>
        <dbReference type="EMBL" id="ASD65188.1"/>
    </source>
</evidence>
<dbReference type="Proteomes" id="UP000197003">
    <property type="component" value="Chromosome"/>
</dbReference>
<dbReference type="OrthoDB" id="5291809at2"/>
<dbReference type="PANTHER" id="PTHR30251">
    <property type="entry name" value="PILUS ASSEMBLY CHAPERONE"/>
    <property type="match status" value="1"/>
</dbReference>
<protein>
    <recommendedName>
        <fullName evidence="1">Pili assembly chaperone N-terminal domain-containing protein</fullName>
    </recommendedName>
</protein>